<dbReference type="InterPro" id="IPR001357">
    <property type="entry name" value="BRCT_dom"/>
</dbReference>
<dbReference type="InterPro" id="IPR036420">
    <property type="entry name" value="BRCT_dom_sf"/>
</dbReference>
<feature type="domain" description="BRCT" evidence="2">
    <location>
        <begin position="3"/>
        <end position="67"/>
    </location>
</feature>
<organism evidence="3 4">
    <name type="scientific">Nonomuraea montanisoli</name>
    <dbReference type="NCBI Taxonomy" id="2741721"/>
    <lineage>
        <taxon>Bacteria</taxon>
        <taxon>Bacillati</taxon>
        <taxon>Actinomycetota</taxon>
        <taxon>Actinomycetes</taxon>
        <taxon>Streptosporangiales</taxon>
        <taxon>Streptosporangiaceae</taxon>
        <taxon>Nonomuraea</taxon>
    </lineage>
</organism>
<keyword evidence="4" id="KW-1185">Reference proteome</keyword>
<reference evidence="3 4" key="1">
    <citation type="submission" date="2020-06" db="EMBL/GenBank/DDBJ databases">
        <title>Nonomuraea sp. SMC257, a novel actinomycete isolated from soil.</title>
        <authorList>
            <person name="Chanama M."/>
        </authorList>
    </citation>
    <scope>NUCLEOTIDE SEQUENCE [LARGE SCALE GENOMIC DNA]</scope>
    <source>
        <strain evidence="3 4">SMC257</strain>
    </source>
</reference>
<proteinExistence type="predicted"/>
<protein>
    <recommendedName>
        <fullName evidence="2">BRCT domain-containing protein</fullName>
    </recommendedName>
</protein>
<evidence type="ECO:0000259" key="2">
    <source>
        <dbReference type="Pfam" id="PF00533"/>
    </source>
</evidence>
<name>A0A7Y6IBM7_9ACTN</name>
<dbReference type="Gene3D" id="3.40.50.10190">
    <property type="entry name" value="BRCT domain"/>
    <property type="match status" value="1"/>
</dbReference>
<dbReference type="EMBL" id="JABWGN010000011">
    <property type="protein sequence ID" value="NUW35264.1"/>
    <property type="molecule type" value="Genomic_DNA"/>
</dbReference>
<feature type="compositionally biased region" description="Low complexity" evidence="1">
    <location>
        <begin position="144"/>
        <end position="154"/>
    </location>
</feature>
<evidence type="ECO:0000313" key="3">
    <source>
        <dbReference type="EMBL" id="NUW35264.1"/>
    </source>
</evidence>
<dbReference type="RefSeq" id="WP_175592710.1">
    <property type="nucleotide sequence ID" value="NZ_JABWGN010000011.1"/>
</dbReference>
<evidence type="ECO:0000256" key="1">
    <source>
        <dbReference type="SAM" id="MobiDB-lite"/>
    </source>
</evidence>
<dbReference type="Proteomes" id="UP000586042">
    <property type="component" value="Unassembled WGS sequence"/>
</dbReference>
<dbReference type="AlphaFoldDB" id="A0A7Y6IBM7"/>
<evidence type="ECO:0000313" key="4">
    <source>
        <dbReference type="Proteomes" id="UP000586042"/>
    </source>
</evidence>
<accession>A0A7Y6IBM7</accession>
<feature type="compositionally biased region" description="Pro residues" evidence="1">
    <location>
        <begin position="107"/>
        <end position="127"/>
    </location>
</feature>
<gene>
    <name evidence="3" type="ORF">HTZ77_28085</name>
</gene>
<comment type="caution">
    <text evidence="3">The sequence shown here is derived from an EMBL/GenBank/DDBJ whole genome shotgun (WGS) entry which is preliminary data.</text>
</comment>
<sequence length="171" mass="18289">MDLRGKTFVLAGGFRGQPAAKVKMRLRRAGANVVDEVSPLVDAVFERDDVYPNERVSEAERLGVPVLPGEELQALLALRRRRPGASGSFPGPAALEAVRDAPRGSPMSPPAAPRARPWPWPWWPPRVPAAQAGPGDGHRRRARVVTGAASGSTAAPPPERAVPFSRNQETG</sequence>
<dbReference type="Pfam" id="PF00533">
    <property type="entry name" value="BRCT"/>
    <property type="match status" value="1"/>
</dbReference>
<feature type="region of interest" description="Disordered" evidence="1">
    <location>
        <begin position="99"/>
        <end position="171"/>
    </location>
</feature>